<comment type="caution">
    <text evidence="3">The sequence shown here is derived from an EMBL/GenBank/DDBJ whole genome shotgun (WGS) entry which is preliminary data.</text>
</comment>
<protein>
    <submittedName>
        <fullName evidence="3">DUF4224 domain-containing protein</fullName>
    </submittedName>
</protein>
<evidence type="ECO:0000259" key="2">
    <source>
        <dbReference type="Pfam" id="PF13986"/>
    </source>
</evidence>
<dbReference type="AlphaFoldDB" id="A0AAE2YQ06"/>
<proteinExistence type="predicted"/>
<sequence>MATFLTPEDLYNLTGLKTKPGQVRWLQERGYRHEVSALGRPVVLWAEVERHLIGSGGTPRKSGPKLEFLKNNEVRHGAP</sequence>
<feature type="region of interest" description="Disordered" evidence="1">
    <location>
        <begin position="54"/>
        <end position="79"/>
    </location>
</feature>
<feature type="domain" description="DUF4224" evidence="2">
    <location>
        <begin position="4"/>
        <end position="47"/>
    </location>
</feature>
<evidence type="ECO:0000256" key="1">
    <source>
        <dbReference type="SAM" id="MobiDB-lite"/>
    </source>
</evidence>
<name>A0AAE2YQ06_9PROT</name>
<dbReference type="InterPro" id="IPR025319">
    <property type="entry name" value="DUF4224"/>
</dbReference>
<keyword evidence="4" id="KW-1185">Reference proteome</keyword>
<dbReference type="RefSeq" id="WP_215870715.1">
    <property type="nucleotide sequence ID" value="NZ_JAAXYO010000087.1"/>
</dbReference>
<evidence type="ECO:0000313" key="4">
    <source>
        <dbReference type="Proteomes" id="UP001197378"/>
    </source>
</evidence>
<dbReference type="Pfam" id="PF13986">
    <property type="entry name" value="DUF4224"/>
    <property type="match status" value="1"/>
</dbReference>
<evidence type="ECO:0000313" key="3">
    <source>
        <dbReference type="EMBL" id="MBU2787875.1"/>
    </source>
</evidence>
<dbReference type="Proteomes" id="UP001197378">
    <property type="component" value="Unassembled WGS sequence"/>
</dbReference>
<organism evidence="3 4">
    <name type="scientific">Igneacidithiobacillus copahuensis</name>
    <dbReference type="NCBI Taxonomy" id="2724909"/>
    <lineage>
        <taxon>Bacteria</taxon>
        <taxon>Pseudomonadati</taxon>
        <taxon>Pseudomonadota</taxon>
        <taxon>Acidithiobacillia</taxon>
        <taxon>Acidithiobacillales</taxon>
        <taxon>Acidithiobacillaceae</taxon>
        <taxon>Igneacidithiobacillus</taxon>
    </lineage>
</organism>
<dbReference type="EMBL" id="JAAXYO010000087">
    <property type="protein sequence ID" value="MBU2787875.1"/>
    <property type="molecule type" value="Genomic_DNA"/>
</dbReference>
<feature type="compositionally biased region" description="Basic and acidic residues" evidence="1">
    <location>
        <begin position="67"/>
        <end position="79"/>
    </location>
</feature>
<gene>
    <name evidence="3" type="ORF">HFQ13_06610</name>
</gene>
<accession>A0AAE2YQ06</accession>
<reference evidence="3" key="1">
    <citation type="journal article" date="2021" name="ISME J.">
        <title>Genomic evolution of the class Acidithiobacillia: deep-branching Proteobacteria living in extreme acidic conditions.</title>
        <authorList>
            <person name="Moya-Beltran A."/>
            <person name="Beard S."/>
            <person name="Rojas-Villalobos C."/>
            <person name="Issotta F."/>
            <person name="Gallardo Y."/>
            <person name="Ulloa R."/>
            <person name="Giaveno A."/>
            <person name="Degli Esposti M."/>
            <person name="Johnson D.B."/>
            <person name="Quatrini R."/>
        </authorList>
    </citation>
    <scope>NUCLEOTIDE SEQUENCE</scope>
    <source>
        <strain evidence="3">VAN18-1</strain>
    </source>
</reference>